<dbReference type="Proteomes" id="UP000828884">
    <property type="component" value="Segment"/>
</dbReference>
<reference evidence="2" key="1">
    <citation type="journal article" date="2021" name="PLoS Biol.">
        <title>Systematic exploration of Escherichia coli phage-host interactions with the BASEL phage collection.</title>
        <authorList>
            <person name="Maffei E."/>
            <person name="Shaidullina A."/>
            <person name="Burkolter M."/>
            <person name="Heyer Y."/>
            <person name="Estermann F."/>
            <person name="Druelle V."/>
            <person name="Sauer P."/>
            <person name="Willi L."/>
            <person name="Michaelis S."/>
            <person name="Hilbi H."/>
            <person name="Thaler D.S."/>
            <person name="Harms A."/>
        </authorList>
    </citation>
    <scope>NUCLEOTIDE SEQUENCE [LARGE SCALE GENOMIC DNA]</scope>
    <source>
        <strain evidence="2">Bas09</strain>
    </source>
</reference>
<dbReference type="EMBL" id="MZ501099">
    <property type="protein sequence ID" value="QXV83669.1"/>
    <property type="molecule type" value="Genomic_DNA"/>
</dbReference>
<protein>
    <submittedName>
        <fullName evidence="1">Uncharacterized protein</fullName>
    </submittedName>
</protein>
<gene>
    <name evidence="1" type="ORF">bas09_0024</name>
</gene>
<proteinExistence type="predicted"/>
<sequence length="217" mass="23119">MAKYGAMMNLPNGNPFITPDSTPFCLYSRQVVTSSVGNVFQEATASIEIDPSYPLIAFGKASGVDRGGYPMFCGRLGNRASVTCRANFRNVHPFTLTAYFFAIFPQPLPKYGMAIWDAQSKLVLTNESKVLSDLVTIGTVGNQGGININQTIGGSYAVSPTVLGATVPMAMRIMTACVFDGANTRFYGAAASEQSQPPMGFINHGISITAINTAAYD</sequence>
<organism evidence="1 2">
    <name type="scientific">Escherichia phage PaulSarasin</name>
    <dbReference type="NCBI Taxonomy" id="2851973"/>
    <lineage>
        <taxon>Viruses</taxon>
        <taxon>Duplodnaviria</taxon>
        <taxon>Heunggongvirae</taxon>
        <taxon>Uroviricota</taxon>
        <taxon>Caudoviricetes</taxon>
        <taxon>Drexlerviridae</taxon>
        <taxon>Tempevirinae</taxon>
        <taxon>Changchunvirus</taxon>
    </lineage>
</organism>
<name>A0AAE8B426_9CAUD</name>
<keyword evidence="2" id="KW-1185">Reference proteome</keyword>
<evidence type="ECO:0000313" key="2">
    <source>
        <dbReference type="Proteomes" id="UP000828884"/>
    </source>
</evidence>
<accession>A0AAE8B426</accession>
<evidence type="ECO:0000313" key="1">
    <source>
        <dbReference type="EMBL" id="QXV83669.1"/>
    </source>
</evidence>